<dbReference type="Gene3D" id="1.50.10.10">
    <property type="match status" value="1"/>
</dbReference>
<dbReference type="InterPro" id="IPR008928">
    <property type="entry name" value="6-hairpin_glycosidase_sf"/>
</dbReference>
<gene>
    <name evidence="1" type="ORF">EV203_1377</name>
</gene>
<proteinExistence type="predicted"/>
<dbReference type="Proteomes" id="UP000294886">
    <property type="component" value="Unassembled WGS sequence"/>
</dbReference>
<dbReference type="AlphaFoldDB" id="A0A4R2JGY6"/>
<accession>A0A4R2JGY6</accession>
<sequence length="602" mass="70380">MKRKEKINVEKIITRPKEIDKNERVFYSGNHYVSLPEIYEDGSIKNLNIISLSNKGLVELSGEESLFLPLFYKHDKKLEIVRSEVEEIFSYIPSIKLYLSDGSSVLIKIYADLKEKGFVYEFESSEKMEVYLIVHPDKLSFLRFNSHEIDFKKEFKIDKWLKNPALNVYSYNVAFSLAFGAEKEFDYSDEGEGVILKLKLNGKNCFYIAVNSDMDGASTTLIHLKRKGFERIYEEVYRWLEKKYIKYSQDEYLERLLNKNLFFNYFFAVGKDMESDSYVALTSRSPRYYVSGAFWERDSFLWSFPAIKLIDREFHNLIAREMILRHSKNAGDHAHYIDGTVLYPGFELDEAASYFILLKEMDVDLDDLELINALEMVYRRIEEEYDPKTGLYKTFLLPSDDPSEYPFVTIDNVILWRGLINLKDLYVKLNWYKKAEEVEKKIRGIEKGIYEYLVVEVEGKKIFAWSSDGKGNYRLYNDPPGNLGLMYYYGFVDYKDEIFKNTIDYYYSPKYKYYFKDAKIKELACDHHPNTPSGLGLCGSLLNPLKREEALGWLKMANMDYGLLAESFDKDTGEAKTGVGFATGAGYLAMALSKILFEKWNR</sequence>
<dbReference type="InterPro" id="IPR008313">
    <property type="entry name" value="GH125"/>
</dbReference>
<reference evidence="1 2" key="1">
    <citation type="submission" date="2019-03" db="EMBL/GenBank/DDBJ databases">
        <title>Genomic Encyclopedia of Type Strains, Phase IV (KMG-IV): sequencing the most valuable type-strain genomes for metagenomic binning, comparative biology and taxonomic classification.</title>
        <authorList>
            <person name="Goeker M."/>
        </authorList>
    </citation>
    <scope>NUCLEOTIDE SEQUENCE [LARGE SCALE GENOMIC DNA]</scope>
    <source>
        <strain evidence="1 2">DSM 13054</strain>
    </source>
</reference>
<comment type="caution">
    <text evidence="1">The sequence shown here is derived from an EMBL/GenBank/DDBJ whole genome shotgun (WGS) entry which is preliminary data.</text>
</comment>
<organism evidence="1 2">
    <name type="scientific">Caldanaerobacter subterraneus</name>
    <dbReference type="NCBI Taxonomy" id="911092"/>
    <lineage>
        <taxon>Bacteria</taxon>
        <taxon>Bacillati</taxon>
        <taxon>Bacillota</taxon>
        <taxon>Clostridia</taxon>
        <taxon>Thermoanaerobacterales</taxon>
        <taxon>Thermoanaerobacteraceae</taxon>
        <taxon>Caldanaerobacter</taxon>
    </lineage>
</organism>
<dbReference type="RefSeq" id="WP_009610230.1">
    <property type="nucleotide sequence ID" value="NZ_SLWU01000037.1"/>
</dbReference>
<dbReference type="InterPro" id="IPR012341">
    <property type="entry name" value="6hp_glycosidase-like_sf"/>
</dbReference>
<evidence type="ECO:0000313" key="1">
    <source>
        <dbReference type="EMBL" id="TCO56188.1"/>
    </source>
</evidence>
<name>A0A4R2JGY6_9THEO</name>
<dbReference type="GO" id="GO:0005975">
    <property type="term" value="P:carbohydrate metabolic process"/>
    <property type="evidence" value="ECO:0007669"/>
    <property type="project" value="InterPro"/>
</dbReference>
<dbReference type="EMBL" id="SLWU01000037">
    <property type="protein sequence ID" value="TCO56188.1"/>
    <property type="molecule type" value="Genomic_DNA"/>
</dbReference>
<dbReference type="PANTHER" id="PTHR31047:SF0">
    <property type="entry name" value="MEIOTICALLY UP-REGULATED GENE 157 PROTEIN"/>
    <property type="match status" value="1"/>
</dbReference>
<evidence type="ECO:0000313" key="2">
    <source>
        <dbReference type="Proteomes" id="UP000294886"/>
    </source>
</evidence>
<dbReference type="Pfam" id="PF06824">
    <property type="entry name" value="Glyco_hydro_125"/>
    <property type="match status" value="1"/>
</dbReference>
<dbReference type="PANTHER" id="PTHR31047">
    <property type="entry name" value="MEIOTICALLY UP-REGULATED GENE 157 PROTEIN"/>
    <property type="match status" value="1"/>
</dbReference>
<dbReference type="SUPFAM" id="SSF48208">
    <property type="entry name" value="Six-hairpin glycosidases"/>
    <property type="match status" value="1"/>
</dbReference>
<protein>
    <submittedName>
        <fullName evidence="1">Meiotically up-regulated gene 157 (Mug157) protein</fullName>
    </submittedName>
</protein>